<evidence type="ECO:0000313" key="1">
    <source>
        <dbReference type="EMBL" id="SOY67886.1"/>
    </source>
</evidence>
<reference evidence="1" key="1">
    <citation type="submission" date="2018-01" db="EMBL/GenBank/DDBJ databases">
        <authorList>
            <person name="Clerissi C."/>
        </authorList>
    </citation>
    <scope>NUCLEOTIDE SEQUENCE</scope>
    <source>
        <strain evidence="1">Cupriavidus sp. LMG 19464</strain>
    </source>
</reference>
<comment type="caution">
    <text evidence="1">The sequence shown here is derived from an EMBL/GenBank/DDBJ whole genome shotgun (WGS) entry which is preliminary data.</text>
</comment>
<dbReference type="Proteomes" id="UP000256780">
    <property type="component" value="Chromosome CBM2587_b"/>
</dbReference>
<gene>
    <name evidence="1" type="ORF">CBM2587_B90336</name>
</gene>
<proteinExistence type="predicted"/>
<protein>
    <submittedName>
        <fullName evidence="1">Uncharacterized protein</fullName>
    </submittedName>
</protein>
<organism evidence="1">
    <name type="scientific">Cupriavidus taiwanensis</name>
    <dbReference type="NCBI Taxonomy" id="164546"/>
    <lineage>
        <taxon>Bacteria</taxon>
        <taxon>Pseudomonadati</taxon>
        <taxon>Pseudomonadota</taxon>
        <taxon>Betaproteobacteria</taxon>
        <taxon>Burkholderiales</taxon>
        <taxon>Burkholderiaceae</taxon>
        <taxon>Cupriavidus</taxon>
    </lineage>
</organism>
<dbReference type="EMBL" id="OFSQ01000038">
    <property type="protein sequence ID" value="SOY67886.1"/>
    <property type="molecule type" value="Genomic_DNA"/>
</dbReference>
<dbReference type="AlphaFoldDB" id="A0A375CCW9"/>
<name>A0A375CCW9_9BURK</name>
<sequence length="74" mass="7669">MFKVETARSRESVSAMTVSVRPRGGGLSRTIVDGKTPGVTGAARCGAPCLPAARVECAICRRRHTATIPLACVG</sequence>
<accession>A0A375CCW9</accession>